<feature type="transmembrane region" description="Helical" evidence="1">
    <location>
        <begin position="104"/>
        <end position="128"/>
    </location>
</feature>
<feature type="transmembrane region" description="Helical" evidence="1">
    <location>
        <begin position="140"/>
        <end position="163"/>
    </location>
</feature>
<dbReference type="EMBL" id="UOFR01000034">
    <property type="protein sequence ID" value="VAW95600.1"/>
    <property type="molecule type" value="Genomic_DNA"/>
</dbReference>
<feature type="transmembrane region" description="Helical" evidence="1">
    <location>
        <begin position="75"/>
        <end position="98"/>
    </location>
</feature>
<organism evidence="2">
    <name type="scientific">hydrothermal vent metagenome</name>
    <dbReference type="NCBI Taxonomy" id="652676"/>
    <lineage>
        <taxon>unclassified sequences</taxon>
        <taxon>metagenomes</taxon>
        <taxon>ecological metagenomes</taxon>
    </lineage>
</organism>
<protein>
    <submittedName>
        <fullName evidence="2">Uncharacterized protein</fullName>
    </submittedName>
</protein>
<feature type="transmembrane region" description="Helical" evidence="1">
    <location>
        <begin position="12"/>
        <end position="34"/>
    </location>
</feature>
<name>A0A3B1A1Z9_9ZZZZ</name>
<feature type="transmembrane region" description="Helical" evidence="1">
    <location>
        <begin position="175"/>
        <end position="196"/>
    </location>
</feature>
<keyword evidence="1" id="KW-1133">Transmembrane helix</keyword>
<evidence type="ECO:0000256" key="1">
    <source>
        <dbReference type="SAM" id="Phobius"/>
    </source>
</evidence>
<feature type="transmembrane region" description="Helical" evidence="1">
    <location>
        <begin position="40"/>
        <end position="63"/>
    </location>
</feature>
<keyword evidence="1" id="KW-0472">Membrane</keyword>
<reference evidence="2" key="1">
    <citation type="submission" date="2018-06" db="EMBL/GenBank/DDBJ databases">
        <authorList>
            <person name="Zhirakovskaya E."/>
        </authorList>
    </citation>
    <scope>NUCLEOTIDE SEQUENCE</scope>
</reference>
<sequence length="205" mass="22495">MKHTETGYGGIIFALLLCVLWMAATGVIGAIGLYEYPRSGSYLLVIITVLIPTVFFAVLFTIFPAVRSWTQKLNLAMLTLPHAWRTVGFTFLTLWYYGILPSGFAAPAGIGDFFIAIAAPFVVVALWLQWAGAIRAAIWFHVLGIIDFFFALLTGVTGFGVPAEQMSMIDPMTEFPLVIIPTVFVPLLLVGHIIALTKIAIDRKQ</sequence>
<gene>
    <name evidence="2" type="ORF">MNBD_GAMMA21-1496</name>
</gene>
<dbReference type="AlphaFoldDB" id="A0A3B1A1Z9"/>
<proteinExistence type="predicted"/>
<evidence type="ECO:0000313" key="2">
    <source>
        <dbReference type="EMBL" id="VAW95600.1"/>
    </source>
</evidence>
<keyword evidence="1" id="KW-0812">Transmembrane</keyword>
<accession>A0A3B1A1Z9</accession>